<dbReference type="PANTHER" id="PTHR40029">
    <property type="match status" value="1"/>
</dbReference>
<protein>
    <recommendedName>
        <fullName evidence="9 10">Heptaprenylglyceryl phosphate synthase</fullName>
        <shortName evidence="10">HepGP synthase</shortName>
        <ecNumber evidence="9 10">2.5.1.n9</ecNumber>
    </recommendedName>
    <alternativeName>
        <fullName evidence="10">Glycerol-1-phosphate heptaprenyltransferase</fullName>
    </alternativeName>
</protein>
<dbReference type="HAMAP" id="MF_00112">
    <property type="entry name" value="GGGP_HepGP_synthase"/>
    <property type="match status" value="1"/>
</dbReference>
<comment type="similarity">
    <text evidence="10">Belongs to the GGGP/HepGP synthase family. Group I subfamily.</text>
</comment>
<dbReference type="EMBL" id="SCWA01000005">
    <property type="protein sequence ID" value="TDL98296.1"/>
    <property type="molecule type" value="Genomic_DNA"/>
</dbReference>
<comment type="pathway">
    <text evidence="10">Membrane lipid metabolism; glycerophospholipid metabolism.</text>
</comment>
<evidence type="ECO:0000256" key="4">
    <source>
        <dbReference type="ARBA" id="ARBA00022842"/>
    </source>
</evidence>
<dbReference type="Proteomes" id="UP000295310">
    <property type="component" value="Unassembled WGS sequence"/>
</dbReference>
<proteinExistence type="inferred from homology"/>
<keyword evidence="7 10" id="KW-1208">Phospholipid metabolism</keyword>
<dbReference type="InterPro" id="IPR038597">
    <property type="entry name" value="GGGP/HepGP_synthase_sf"/>
</dbReference>
<dbReference type="Gene3D" id="3.20.20.390">
    <property type="entry name" value="FMN-linked oxidoreductases"/>
    <property type="match status" value="1"/>
</dbReference>
<dbReference type="UniPathway" id="UPA00940"/>
<keyword evidence="4 10" id="KW-0460">Magnesium</keyword>
<keyword evidence="12" id="KW-1185">Reference proteome</keyword>
<dbReference type="Pfam" id="PF01884">
    <property type="entry name" value="PcrB"/>
    <property type="match status" value="1"/>
</dbReference>
<evidence type="ECO:0000256" key="2">
    <source>
        <dbReference type="ARBA" id="ARBA00022679"/>
    </source>
</evidence>
<feature type="binding site" evidence="10">
    <location>
        <position position="12"/>
    </location>
    <ligand>
        <name>sn-glycerol 1-phosphate</name>
        <dbReference type="ChEBI" id="CHEBI:57685"/>
    </ligand>
</feature>
<evidence type="ECO:0000256" key="5">
    <source>
        <dbReference type="ARBA" id="ARBA00023098"/>
    </source>
</evidence>
<comment type="caution">
    <text evidence="11">The sequence shown here is derived from an EMBL/GenBank/DDBJ whole genome shotgun (WGS) entry which is preliminary data.</text>
</comment>
<dbReference type="GO" id="GO:0046474">
    <property type="term" value="P:glycerophospholipid biosynthetic process"/>
    <property type="evidence" value="ECO:0007669"/>
    <property type="project" value="UniProtKB-UniRule"/>
</dbReference>
<dbReference type="InterPro" id="IPR008205">
    <property type="entry name" value="GGGP_HepGP_synthase"/>
</dbReference>
<feature type="binding site" evidence="10">
    <location>
        <begin position="159"/>
        <end position="164"/>
    </location>
    <ligand>
        <name>sn-glycerol 1-phosphate</name>
        <dbReference type="ChEBI" id="CHEBI:57685"/>
    </ligand>
</feature>
<dbReference type="FunFam" id="3.20.20.390:FF:000001">
    <property type="entry name" value="Heptaprenylglyceryl phosphate synthase"/>
    <property type="match status" value="1"/>
</dbReference>
<evidence type="ECO:0000256" key="8">
    <source>
        <dbReference type="ARBA" id="ARBA00048318"/>
    </source>
</evidence>
<evidence type="ECO:0000256" key="7">
    <source>
        <dbReference type="ARBA" id="ARBA00023264"/>
    </source>
</evidence>
<evidence type="ECO:0000313" key="12">
    <source>
        <dbReference type="Proteomes" id="UP000295310"/>
    </source>
</evidence>
<comment type="catalytic activity">
    <reaction evidence="8 10">
        <text>sn-glycerol 1-phosphate + all-trans-heptaprenyl diphosphate = 3-heptaprenyl-sn-glycero-1-phosphate + diphosphate</text>
        <dbReference type="Rhea" id="RHEA:33495"/>
        <dbReference type="ChEBI" id="CHEBI:33019"/>
        <dbReference type="ChEBI" id="CHEBI:57685"/>
        <dbReference type="ChEBI" id="CHEBI:58206"/>
        <dbReference type="ChEBI" id="CHEBI:64781"/>
        <dbReference type="EC" id="2.5.1.n9"/>
    </reaction>
</comment>
<reference evidence="11 12" key="1">
    <citation type="submission" date="2019-01" db="EMBL/GenBank/DDBJ databases">
        <title>Draft genome sequences of the type strains of six Macrococcus species.</title>
        <authorList>
            <person name="Mazhar S."/>
            <person name="Altermann E."/>
            <person name="Hill C."/>
            <person name="Mcauliffe O."/>
        </authorList>
    </citation>
    <scope>NUCLEOTIDE SEQUENCE [LARGE SCALE GENOMIC DNA]</scope>
    <source>
        <strain evidence="11 12">CCM4811</strain>
    </source>
</reference>
<evidence type="ECO:0000256" key="6">
    <source>
        <dbReference type="ARBA" id="ARBA00023209"/>
    </source>
</evidence>
<name>A0A4V3BDG6_9STAP</name>
<dbReference type="SUPFAM" id="SSF51395">
    <property type="entry name" value="FMN-linked oxidoreductases"/>
    <property type="match status" value="1"/>
</dbReference>
<dbReference type="NCBIfam" id="TIGR01768">
    <property type="entry name" value="GGGP-family"/>
    <property type="match status" value="1"/>
</dbReference>
<dbReference type="RefSeq" id="WP_133431535.1">
    <property type="nucleotide sequence ID" value="NZ_SCWA01000005.1"/>
</dbReference>
<dbReference type="AlphaFoldDB" id="A0A4V3BDG6"/>
<accession>A0A4V3BDG6</accession>
<dbReference type="InterPro" id="IPR039074">
    <property type="entry name" value="GGGP/HepGP_synthase_I"/>
</dbReference>
<comment type="subunit">
    <text evidence="10">Homodimer.</text>
</comment>
<feature type="binding site" evidence="10">
    <location>
        <position position="14"/>
    </location>
    <ligand>
        <name>Mg(2+)</name>
        <dbReference type="ChEBI" id="CHEBI:18420"/>
    </ligand>
</feature>
<keyword evidence="3 10" id="KW-0479">Metal-binding</keyword>
<keyword evidence="1 10" id="KW-0444">Lipid biosynthesis</keyword>
<feature type="binding site" evidence="10">
    <location>
        <position position="40"/>
    </location>
    <ligand>
        <name>Mg(2+)</name>
        <dbReference type="ChEBI" id="CHEBI:18420"/>
    </ligand>
</feature>
<evidence type="ECO:0000256" key="9">
    <source>
        <dbReference type="ARBA" id="ARBA00066888"/>
    </source>
</evidence>
<evidence type="ECO:0000256" key="1">
    <source>
        <dbReference type="ARBA" id="ARBA00022516"/>
    </source>
</evidence>
<keyword evidence="2 10" id="KW-0808">Transferase</keyword>
<feature type="binding site" evidence="10">
    <location>
        <begin position="209"/>
        <end position="210"/>
    </location>
    <ligand>
        <name>sn-glycerol 1-phosphate</name>
        <dbReference type="ChEBI" id="CHEBI:57685"/>
    </ligand>
</feature>
<comment type="cofactor">
    <cofactor evidence="10">
        <name>Mg(2+)</name>
        <dbReference type="ChEBI" id="CHEBI:18420"/>
    </cofactor>
</comment>
<dbReference type="OrthoDB" id="2381757at2"/>
<keyword evidence="6 10" id="KW-0594">Phospholipid biosynthesis</keyword>
<organism evidence="11 12">
    <name type="scientific">Macrococcus brunensis</name>
    <dbReference type="NCBI Taxonomy" id="198483"/>
    <lineage>
        <taxon>Bacteria</taxon>
        <taxon>Bacillati</taxon>
        <taxon>Bacillota</taxon>
        <taxon>Bacilli</taxon>
        <taxon>Bacillales</taxon>
        <taxon>Staphylococcaceae</taxon>
        <taxon>Macrococcus</taxon>
    </lineage>
</organism>
<dbReference type="CDD" id="cd02812">
    <property type="entry name" value="PcrB_like"/>
    <property type="match status" value="1"/>
</dbReference>
<dbReference type="PANTHER" id="PTHR40029:SF2">
    <property type="entry name" value="HEPTAPRENYLGLYCERYL PHOSPHATE SYNTHASE"/>
    <property type="match status" value="1"/>
</dbReference>
<gene>
    <name evidence="10" type="primary">pcrB</name>
    <name evidence="11" type="ORF">ERX27_03935</name>
</gene>
<dbReference type="GO" id="GO:0000287">
    <property type="term" value="F:magnesium ion binding"/>
    <property type="evidence" value="ECO:0007669"/>
    <property type="project" value="UniProtKB-UniRule"/>
</dbReference>
<comment type="caution">
    <text evidence="10">Lacks conserved residue(s) required for the propagation of feature annotation.</text>
</comment>
<evidence type="ECO:0000313" key="11">
    <source>
        <dbReference type="EMBL" id="TDL98296.1"/>
    </source>
</evidence>
<dbReference type="EC" id="2.5.1.n9" evidence="9 10"/>
<keyword evidence="5 10" id="KW-0443">Lipid metabolism</keyword>
<evidence type="ECO:0000256" key="3">
    <source>
        <dbReference type="ARBA" id="ARBA00022723"/>
    </source>
</evidence>
<dbReference type="GO" id="GO:0120536">
    <property type="term" value="F:heptaprenylglyceryl phosphate synthase activity"/>
    <property type="evidence" value="ECO:0007669"/>
    <property type="project" value="RHEA"/>
</dbReference>
<comment type="function">
    <text evidence="10">Prenyltransferase that catalyzes in vivo the transfer of the heptaprenyl moiety of heptaprenyl pyrophosphate (HepPP; 35 carbon atoms) to the C3 hydroxyl of sn-glycerol-1-phosphate (G1P), producing heptaprenylglyceryl phosphate (HepGP). This reaction is an ether-bond-formation step in the biosynthesis of archaea-type G1P-based membrane lipids found in Bacillales.</text>
</comment>
<sequence length="230" mass="25743">MYEINDWQHVFKLDPAKTIDDESLQRLCESGTDAIIVGGTDDVTMDNVLDLMARVRRYTVPCALEISNLESVIPGFDRYLVPTVLNSPNVQFHNGLLIEALKAYGHMLNFEEFTMEGYIVLNPDSKVAKLTAADTTLSGEDLYAYGQMIEHFYRLPVCYVEYSGTYGEVKKLAELKSALENTRLIYGGGIESLAQAEEMFQYADTIVVGNIIYSDLKKALETVKIKGKKG</sequence>
<evidence type="ECO:0000256" key="10">
    <source>
        <dbReference type="HAMAP-Rule" id="MF_00112"/>
    </source>
</evidence>
<feature type="binding site" evidence="10">
    <location>
        <position position="189"/>
    </location>
    <ligand>
        <name>sn-glycerol 1-phosphate</name>
        <dbReference type="ChEBI" id="CHEBI:57685"/>
    </ligand>
</feature>
<dbReference type="NCBIfam" id="NF003197">
    <property type="entry name" value="PRK04169.1-1"/>
    <property type="match status" value="1"/>
</dbReference>
<dbReference type="NCBIfam" id="NF003199">
    <property type="entry name" value="PRK04169.1-3"/>
    <property type="match status" value="1"/>
</dbReference>